<feature type="compositionally biased region" description="Acidic residues" evidence="1">
    <location>
        <begin position="1"/>
        <end position="30"/>
    </location>
</feature>
<dbReference type="Proteomes" id="UP000828390">
    <property type="component" value="Unassembled WGS sequence"/>
</dbReference>
<accession>A0A9D3XYX1</accession>
<sequence>SDDDNDDNDDDNDDDDDDDDDDGDDDDDDDLSHSNETCNRQTDQTDEHKTDGHTSKTYGLPERRTDIQTDRRP</sequence>
<keyword evidence="3" id="KW-1185">Reference proteome</keyword>
<feature type="compositionally biased region" description="Basic and acidic residues" evidence="1">
    <location>
        <begin position="43"/>
        <end position="54"/>
    </location>
</feature>
<evidence type="ECO:0000313" key="3">
    <source>
        <dbReference type="Proteomes" id="UP000828390"/>
    </source>
</evidence>
<dbReference type="AlphaFoldDB" id="A0A9D3XYX1"/>
<evidence type="ECO:0000256" key="1">
    <source>
        <dbReference type="SAM" id="MobiDB-lite"/>
    </source>
</evidence>
<feature type="non-terminal residue" evidence="2">
    <location>
        <position position="1"/>
    </location>
</feature>
<dbReference type="EMBL" id="JAIWYP010000110">
    <property type="protein sequence ID" value="KAH3689582.1"/>
    <property type="molecule type" value="Genomic_DNA"/>
</dbReference>
<reference evidence="2" key="1">
    <citation type="journal article" date="2019" name="bioRxiv">
        <title>The Genome of the Zebra Mussel, Dreissena polymorpha: A Resource for Invasive Species Research.</title>
        <authorList>
            <person name="McCartney M.A."/>
            <person name="Auch B."/>
            <person name="Kono T."/>
            <person name="Mallez S."/>
            <person name="Zhang Y."/>
            <person name="Obille A."/>
            <person name="Becker A."/>
            <person name="Abrahante J.E."/>
            <person name="Garbe J."/>
            <person name="Badalamenti J.P."/>
            <person name="Herman A."/>
            <person name="Mangelson H."/>
            <person name="Liachko I."/>
            <person name="Sullivan S."/>
            <person name="Sone E.D."/>
            <person name="Koren S."/>
            <person name="Silverstein K.A.T."/>
            <person name="Beckman K.B."/>
            <person name="Gohl D.M."/>
        </authorList>
    </citation>
    <scope>NUCLEOTIDE SEQUENCE</scope>
    <source>
        <strain evidence="2">Duluth1</strain>
        <tissue evidence="2">Whole animal</tissue>
    </source>
</reference>
<feature type="compositionally biased region" description="Basic and acidic residues" evidence="1">
    <location>
        <begin position="61"/>
        <end position="73"/>
    </location>
</feature>
<organism evidence="2 3">
    <name type="scientific">Dreissena polymorpha</name>
    <name type="common">Zebra mussel</name>
    <name type="synonym">Mytilus polymorpha</name>
    <dbReference type="NCBI Taxonomy" id="45954"/>
    <lineage>
        <taxon>Eukaryota</taxon>
        <taxon>Metazoa</taxon>
        <taxon>Spiralia</taxon>
        <taxon>Lophotrochozoa</taxon>
        <taxon>Mollusca</taxon>
        <taxon>Bivalvia</taxon>
        <taxon>Autobranchia</taxon>
        <taxon>Heteroconchia</taxon>
        <taxon>Euheterodonta</taxon>
        <taxon>Imparidentia</taxon>
        <taxon>Neoheterodontei</taxon>
        <taxon>Myida</taxon>
        <taxon>Dreissenoidea</taxon>
        <taxon>Dreissenidae</taxon>
        <taxon>Dreissena</taxon>
    </lineage>
</organism>
<gene>
    <name evidence="2" type="ORF">DPMN_194377</name>
</gene>
<reference evidence="2" key="2">
    <citation type="submission" date="2020-11" db="EMBL/GenBank/DDBJ databases">
        <authorList>
            <person name="McCartney M.A."/>
            <person name="Auch B."/>
            <person name="Kono T."/>
            <person name="Mallez S."/>
            <person name="Becker A."/>
            <person name="Gohl D.M."/>
            <person name="Silverstein K.A.T."/>
            <person name="Koren S."/>
            <person name="Bechman K.B."/>
            <person name="Herman A."/>
            <person name="Abrahante J.E."/>
            <person name="Garbe J."/>
        </authorList>
    </citation>
    <scope>NUCLEOTIDE SEQUENCE</scope>
    <source>
        <strain evidence="2">Duluth1</strain>
        <tissue evidence="2">Whole animal</tissue>
    </source>
</reference>
<comment type="caution">
    <text evidence="2">The sequence shown here is derived from an EMBL/GenBank/DDBJ whole genome shotgun (WGS) entry which is preliminary data.</text>
</comment>
<proteinExistence type="predicted"/>
<evidence type="ECO:0000313" key="2">
    <source>
        <dbReference type="EMBL" id="KAH3689582.1"/>
    </source>
</evidence>
<name>A0A9D3XYX1_DREPO</name>
<feature type="region of interest" description="Disordered" evidence="1">
    <location>
        <begin position="1"/>
        <end position="73"/>
    </location>
</feature>
<protein>
    <submittedName>
        <fullName evidence="2">Uncharacterized protein</fullName>
    </submittedName>
</protein>